<dbReference type="EMBL" id="JANJQO010000232">
    <property type="protein sequence ID" value="KAJ2980024.1"/>
    <property type="molecule type" value="Genomic_DNA"/>
</dbReference>
<organism evidence="1 2">
    <name type="scientific">Zarea fungicola</name>
    <dbReference type="NCBI Taxonomy" id="93591"/>
    <lineage>
        <taxon>Eukaryota</taxon>
        <taxon>Fungi</taxon>
        <taxon>Dikarya</taxon>
        <taxon>Ascomycota</taxon>
        <taxon>Pezizomycotina</taxon>
        <taxon>Sordariomycetes</taxon>
        <taxon>Hypocreomycetidae</taxon>
        <taxon>Hypocreales</taxon>
        <taxon>Cordycipitaceae</taxon>
        <taxon>Zarea</taxon>
    </lineage>
</organism>
<keyword evidence="2" id="KW-1185">Reference proteome</keyword>
<dbReference type="Proteomes" id="UP001143910">
    <property type="component" value="Unassembled WGS sequence"/>
</dbReference>
<protein>
    <submittedName>
        <fullName evidence="1">Uncharacterized protein</fullName>
    </submittedName>
</protein>
<comment type="caution">
    <text evidence="1">The sequence shown here is derived from an EMBL/GenBank/DDBJ whole genome shotgun (WGS) entry which is preliminary data.</text>
</comment>
<evidence type="ECO:0000313" key="2">
    <source>
        <dbReference type="Proteomes" id="UP001143910"/>
    </source>
</evidence>
<name>A0ACC1NLR7_9HYPO</name>
<proteinExistence type="predicted"/>
<reference evidence="1" key="1">
    <citation type="submission" date="2022-08" db="EMBL/GenBank/DDBJ databases">
        <title>Genome Sequence of Lecanicillium fungicola.</title>
        <authorList>
            <person name="Buettner E."/>
        </authorList>
    </citation>
    <scope>NUCLEOTIDE SEQUENCE</scope>
    <source>
        <strain evidence="1">Babe33</strain>
    </source>
</reference>
<sequence>MEFAVINTSLERVTELCKIAVRDNQRLQGEADHLRCSLETERRARAALQLANKELQQKLNQQTCPFIVMLVDADAYMFHQRFLKTAAGGAEAADALQLALEQFASGMGLSCGIAIHAKIFGNVGGIGAALKDRGVPADADNLRSFFAGFSSQKGLFDFIDVGSGKEGAASKLQGTLWSR</sequence>
<gene>
    <name evidence="1" type="ORF">NQ176_g2895</name>
</gene>
<accession>A0ACC1NLR7</accession>
<evidence type="ECO:0000313" key="1">
    <source>
        <dbReference type="EMBL" id="KAJ2980024.1"/>
    </source>
</evidence>